<sequence length="756" mass="80715">MAKFKFSRRKFLIAGGLVGGGLAIGFGFKEDTPDAAAFAETMEDGEYVLNAWVKIAKSGKITVAVPHSEMGQGIYTALSMLVAEELEVDVAAVTPEQAPIAPVYANFTAIMDSLPFSDGHHKGEATIGAWGMRKVANLLGVQVTGGSTSVRNSWESMQKAGAMAREMLIAAAAQLWQVSPGECRAEQGHIVHPASGKRASYADLVESAADMEPPTDVTLKAASLRKVIGTSPKRQDIPDKVTGKAGFGLDATLYNRDLLYAAVKLCPVFGGTVRSWDEDAIRTMPGVRKVVSVGTGVAVVADSFWRAKKAVDALPVTFDEGDNANLSSEGIFQQYRESLQQEEGRSYVDDGDTNAALAKAGSVLSATYQVPFLAHACMEPMNCTAFVGENEVEVSIPNQAPTLMAWFAEKTADVDAENVTVHTPYLGGGFGRRAEIDLVVMAVTIAKETNGAPVKLIWTRENDIQHDMYRPAALAEFKAVLGADGKAETWLNRVASPSVTRSFTERMLPWAGADMPDNTTAEGAADIPYQFPNKLMEHVPVRTPVPVGYWRSVGHSYNAFFTECFMDEMAHAAGTDPVDFRLAHLEGQSDFTAVLKKLAAASGWGQPLPAGRARGIALHESFGSIVGQVAEISVDADKTLTVHKVTCVVDCGTVVNPDTVRAQMESGIVFGLSAAFYGEITIENGRVQQSNFPDYDMVRLANCPEIEVHIAASGRPLGGIGEPGTPPIAPAVANALFAATGERVRSLPLTKHGFSV</sequence>
<dbReference type="PROSITE" id="PS51318">
    <property type="entry name" value="TAT"/>
    <property type="match status" value="1"/>
</dbReference>
<dbReference type="InterPro" id="IPR052516">
    <property type="entry name" value="N-heterocyclic_Hydroxylase"/>
</dbReference>
<dbReference type="InterPro" id="IPR037165">
    <property type="entry name" value="AldOxase/xan_DH_Mopterin-bd_sf"/>
</dbReference>
<keyword evidence="3" id="KW-1185">Reference proteome</keyword>
<reference evidence="2" key="2">
    <citation type="submission" date="2023-01" db="EMBL/GenBank/DDBJ databases">
        <title>Draft genome sequence of Sneathiella chinensis strain NBRC 103408.</title>
        <authorList>
            <person name="Sun Q."/>
            <person name="Mori K."/>
        </authorList>
    </citation>
    <scope>NUCLEOTIDE SEQUENCE</scope>
    <source>
        <strain evidence="2">NBRC 103408</strain>
    </source>
</reference>
<dbReference type="InterPro" id="IPR008274">
    <property type="entry name" value="AldOxase/xan_DH_MoCoBD1"/>
</dbReference>
<dbReference type="InterPro" id="IPR000674">
    <property type="entry name" value="Ald_Oxase/Xan_DH_a/b"/>
</dbReference>
<dbReference type="InterPro" id="IPR006311">
    <property type="entry name" value="TAT_signal"/>
</dbReference>
<dbReference type="PANTHER" id="PTHR47495">
    <property type="entry name" value="ALDEHYDE DEHYDROGENASE"/>
    <property type="match status" value="1"/>
</dbReference>
<dbReference type="Gene3D" id="3.30.365.10">
    <property type="entry name" value="Aldehyde oxidase/xanthine dehydrogenase, molybdopterin binding domain"/>
    <property type="match status" value="4"/>
</dbReference>
<gene>
    <name evidence="2" type="ORF">GCM10007924_19100</name>
</gene>
<comment type="caution">
    <text evidence="2">The sequence shown here is derived from an EMBL/GenBank/DDBJ whole genome shotgun (WGS) entry which is preliminary data.</text>
</comment>
<reference evidence="2" key="1">
    <citation type="journal article" date="2014" name="Int. J. Syst. Evol. Microbiol.">
        <title>Complete genome of a new Firmicutes species belonging to the dominant human colonic microbiota ('Ruminococcus bicirculans') reveals two chromosomes and a selective capacity to utilize plant glucans.</title>
        <authorList>
            <consortium name="NISC Comparative Sequencing Program"/>
            <person name="Wegmann U."/>
            <person name="Louis P."/>
            <person name="Goesmann A."/>
            <person name="Henrissat B."/>
            <person name="Duncan S.H."/>
            <person name="Flint H.J."/>
        </authorList>
    </citation>
    <scope>NUCLEOTIDE SEQUENCE</scope>
    <source>
        <strain evidence="2">NBRC 103408</strain>
    </source>
</reference>
<dbReference type="PANTHER" id="PTHR47495:SF2">
    <property type="entry name" value="ALDEHYDE DEHYDROGENASE"/>
    <property type="match status" value="1"/>
</dbReference>
<accession>A0ABQ5U448</accession>
<dbReference type="RefSeq" id="WP_169560832.1">
    <property type="nucleotide sequence ID" value="NZ_BSNF01000006.1"/>
</dbReference>
<name>A0ABQ5U448_9PROT</name>
<dbReference type="EMBL" id="BSNF01000006">
    <property type="protein sequence ID" value="GLQ06689.1"/>
    <property type="molecule type" value="Genomic_DNA"/>
</dbReference>
<dbReference type="SMART" id="SM01008">
    <property type="entry name" value="Ald_Xan_dh_C"/>
    <property type="match status" value="1"/>
</dbReference>
<dbReference type="SUPFAM" id="SSF56003">
    <property type="entry name" value="Molybdenum cofactor-binding domain"/>
    <property type="match status" value="2"/>
</dbReference>
<dbReference type="Pfam" id="PF20256">
    <property type="entry name" value="MoCoBD_2"/>
    <property type="match status" value="2"/>
</dbReference>
<protein>
    <submittedName>
        <fullName evidence="2">Aldehyde oxidase</fullName>
    </submittedName>
</protein>
<evidence type="ECO:0000259" key="1">
    <source>
        <dbReference type="SMART" id="SM01008"/>
    </source>
</evidence>
<dbReference type="PIRSF" id="PIRSF036389">
    <property type="entry name" value="IOR_B"/>
    <property type="match status" value="1"/>
</dbReference>
<dbReference type="InterPro" id="IPR046867">
    <property type="entry name" value="AldOxase/xan_DH_MoCoBD2"/>
</dbReference>
<evidence type="ECO:0000313" key="3">
    <source>
        <dbReference type="Proteomes" id="UP001161409"/>
    </source>
</evidence>
<evidence type="ECO:0000313" key="2">
    <source>
        <dbReference type="EMBL" id="GLQ06689.1"/>
    </source>
</evidence>
<feature type="domain" description="Aldehyde oxidase/xanthine dehydrogenase a/b hammerhead" evidence="1">
    <location>
        <begin position="242"/>
        <end position="322"/>
    </location>
</feature>
<organism evidence="2 3">
    <name type="scientific">Sneathiella chinensis</name>
    <dbReference type="NCBI Taxonomy" id="349750"/>
    <lineage>
        <taxon>Bacteria</taxon>
        <taxon>Pseudomonadati</taxon>
        <taxon>Pseudomonadota</taxon>
        <taxon>Alphaproteobacteria</taxon>
        <taxon>Sneathiellales</taxon>
        <taxon>Sneathiellaceae</taxon>
        <taxon>Sneathiella</taxon>
    </lineage>
</organism>
<proteinExistence type="predicted"/>
<dbReference type="InterPro" id="IPR012368">
    <property type="entry name" value="OxRdtase_Mopterin-bd_su_IorB"/>
</dbReference>
<dbReference type="Proteomes" id="UP001161409">
    <property type="component" value="Unassembled WGS sequence"/>
</dbReference>
<dbReference type="Pfam" id="PF02738">
    <property type="entry name" value="MoCoBD_1"/>
    <property type="match status" value="1"/>
</dbReference>
<dbReference type="Gene3D" id="3.90.1170.50">
    <property type="entry name" value="Aldehyde oxidase/xanthine dehydrogenase, a/b hammerhead"/>
    <property type="match status" value="1"/>
</dbReference>